<dbReference type="PANTHER" id="PTHR45913">
    <property type="entry name" value="EPM2A-INTERACTING PROTEIN 1"/>
    <property type="match status" value="1"/>
</dbReference>
<feature type="chain" id="PRO_5040449927" description="CCHC-type domain-containing protein" evidence="1">
    <location>
        <begin position="32"/>
        <end position="504"/>
    </location>
</feature>
<dbReference type="OrthoDB" id="8865791at2759"/>
<sequence length="504" mass="56451">MLVPLAMLLSISLLVLLVPLLLMLLVPVVPPAVPKEAAARAVLVLPTPAARLADLICKYLCEFDNLIWFCDNCKQVGNSSVTKSQLDVNSDRNSHMLILQKEIECLNREKDIQAKLISELESSLELHKFKSGTLQKELSEAKSAIAPVKNIASTNTYSQVLQKNVKNEKNVESSVLLVKSADRNNRDDVLQVLSKTIIPSRLNICISGSKKIKEGVAVYCKGDDDVAKLKNAVNGQLNGRLTANELKKYNPRLLVKNVNFSDDIKDDKMLIENIVGLNDMDDHADLKVITKIERTRQIVLEVSPDLRKKLLTRGYVWLGWRKCPIVDHLRITQCFRCCKFAHIAKQCKSSTSACIKCSRDHMANQCEVASDQDRLSRGGGCGVYIRQDIRAEIIDDDVTLNTVPFLEQLWVKLRIDQHDFAVAKSGKPHTIGEKLILPAVDEVLKTVLHKPASDINKRIPLSNNTVERRIDETTSDIERFLCNYLQTTHFSIQLDDSTLPDNAA</sequence>
<dbReference type="Proteomes" id="UP001152888">
    <property type="component" value="Unassembled WGS sequence"/>
</dbReference>
<proteinExistence type="predicted"/>
<dbReference type="EMBL" id="CAKOFQ010006782">
    <property type="protein sequence ID" value="CAH1971103.1"/>
    <property type="molecule type" value="Genomic_DNA"/>
</dbReference>
<evidence type="ECO:0000313" key="3">
    <source>
        <dbReference type="Proteomes" id="UP001152888"/>
    </source>
</evidence>
<dbReference type="AlphaFoldDB" id="A0A9P0KA38"/>
<feature type="signal peptide" evidence="1">
    <location>
        <begin position="1"/>
        <end position="31"/>
    </location>
</feature>
<keyword evidence="3" id="KW-1185">Reference proteome</keyword>
<organism evidence="2 3">
    <name type="scientific">Acanthoscelides obtectus</name>
    <name type="common">Bean weevil</name>
    <name type="synonym">Bruchus obtectus</name>
    <dbReference type="NCBI Taxonomy" id="200917"/>
    <lineage>
        <taxon>Eukaryota</taxon>
        <taxon>Metazoa</taxon>
        <taxon>Ecdysozoa</taxon>
        <taxon>Arthropoda</taxon>
        <taxon>Hexapoda</taxon>
        <taxon>Insecta</taxon>
        <taxon>Pterygota</taxon>
        <taxon>Neoptera</taxon>
        <taxon>Endopterygota</taxon>
        <taxon>Coleoptera</taxon>
        <taxon>Polyphaga</taxon>
        <taxon>Cucujiformia</taxon>
        <taxon>Chrysomeloidea</taxon>
        <taxon>Chrysomelidae</taxon>
        <taxon>Bruchinae</taxon>
        <taxon>Bruchini</taxon>
        <taxon>Acanthoscelides</taxon>
    </lineage>
</organism>
<name>A0A9P0KA38_ACAOB</name>
<dbReference type="PANTHER" id="PTHR45913:SF22">
    <property type="entry name" value="SCAN BOX DOMAIN-CONTAINING PROTEIN"/>
    <property type="match status" value="1"/>
</dbReference>
<evidence type="ECO:0000256" key="1">
    <source>
        <dbReference type="SAM" id="SignalP"/>
    </source>
</evidence>
<evidence type="ECO:0000313" key="2">
    <source>
        <dbReference type="EMBL" id="CAH1971103.1"/>
    </source>
</evidence>
<keyword evidence="1" id="KW-0732">Signal</keyword>
<accession>A0A9P0KA38</accession>
<evidence type="ECO:0008006" key="4">
    <source>
        <dbReference type="Google" id="ProtNLM"/>
    </source>
</evidence>
<reference evidence="2" key="1">
    <citation type="submission" date="2022-03" db="EMBL/GenBank/DDBJ databases">
        <authorList>
            <person name="Sayadi A."/>
        </authorList>
    </citation>
    <scope>NUCLEOTIDE SEQUENCE</scope>
</reference>
<comment type="caution">
    <text evidence="2">The sequence shown here is derived from an EMBL/GenBank/DDBJ whole genome shotgun (WGS) entry which is preliminary data.</text>
</comment>
<gene>
    <name evidence="2" type="ORF">ACAOBT_LOCUS9273</name>
</gene>
<protein>
    <recommendedName>
        <fullName evidence="4">CCHC-type domain-containing protein</fullName>
    </recommendedName>
</protein>